<dbReference type="Proteomes" id="UP000025241">
    <property type="component" value="Chromosome I"/>
</dbReference>
<protein>
    <recommendedName>
        <fullName evidence="9">ABC transporter substrate-binding protein</fullName>
    </recommendedName>
</protein>
<evidence type="ECO:0000313" key="8">
    <source>
        <dbReference type="Proteomes" id="UP000025241"/>
    </source>
</evidence>
<dbReference type="AlphaFoldDB" id="A0A024HAL5"/>
<evidence type="ECO:0000256" key="6">
    <source>
        <dbReference type="SAM" id="SignalP"/>
    </source>
</evidence>
<comment type="subcellular location">
    <subcellularLocation>
        <location evidence="1">Periplasm</location>
    </subcellularLocation>
</comment>
<sequence>MKSSLRSTLACAVLAAVTGAAQAQPQNLTVISFGGATKAAQEQAYFKPFDASGAGNVVAGEYNGEMAKVKAMVDVGKPTWDVVEVESPELLRGCDEGLFERIDPAAIGNPADFVPGTLSECGVATYVWSMVMAYNSAKLAKAPASWADFWNVKDYPGKRGLRKGAKYTLEVALLADGVKQEDLYKVLSTPAGVSRAFAKLDQLKPYIQWWEAGAQPPQWLAAGDVVMSAAYNGRIAAAQKEGVKLAIVWPGSLYDPEYWAVVKGTPNKALAEKFIAFASQPQTQKVFSENIPYGPVHKGTMDLLPADVQAALPTAPANLKDARAVDAAFWVDHGEELELRFNTWAAH</sequence>
<dbReference type="PANTHER" id="PTHR30006:SF3">
    <property type="entry name" value="THIAMINE-BINDING PERIPLASMIC PROTEIN"/>
    <property type="match status" value="1"/>
</dbReference>
<evidence type="ECO:0000256" key="2">
    <source>
        <dbReference type="ARBA" id="ARBA00008520"/>
    </source>
</evidence>
<dbReference type="GO" id="GO:0015888">
    <property type="term" value="P:thiamine transport"/>
    <property type="evidence" value="ECO:0007669"/>
    <property type="project" value="TreeGrafter"/>
</dbReference>
<reference evidence="7 8" key="1">
    <citation type="submission" date="2013-03" db="EMBL/GenBank/DDBJ databases">
        <authorList>
            <person name="Linke B."/>
        </authorList>
    </citation>
    <scope>NUCLEOTIDE SEQUENCE [LARGE SCALE GENOMIC DNA]</scope>
    <source>
        <strain evidence="7 8">B13</strain>
    </source>
</reference>
<keyword evidence="5" id="KW-0574">Periplasm</keyword>
<dbReference type="Pfam" id="PF13416">
    <property type="entry name" value="SBP_bac_8"/>
    <property type="match status" value="1"/>
</dbReference>
<dbReference type="EMBL" id="HG322950">
    <property type="protein sequence ID" value="CDF81557.1"/>
    <property type="molecule type" value="Genomic_DNA"/>
</dbReference>
<feature type="signal peptide" evidence="6">
    <location>
        <begin position="1"/>
        <end position="23"/>
    </location>
</feature>
<dbReference type="Gene3D" id="3.40.190.10">
    <property type="entry name" value="Periplasmic binding protein-like II"/>
    <property type="match status" value="2"/>
</dbReference>
<dbReference type="GO" id="GO:0030975">
    <property type="term" value="F:thiamine binding"/>
    <property type="evidence" value="ECO:0007669"/>
    <property type="project" value="TreeGrafter"/>
</dbReference>
<dbReference type="GO" id="GO:0030288">
    <property type="term" value="C:outer membrane-bounded periplasmic space"/>
    <property type="evidence" value="ECO:0007669"/>
    <property type="project" value="TreeGrafter"/>
</dbReference>
<dbReference type="RefSeq" id="WP_043248219.1">
    <property type="nucleotide sequence ID" value="NZ_HG322950.1"/>
</dbReference>
<dbReference type="HOGENOM" id="CLU_026974_8_0_6"/>
<feature type="chain" id="PRO_5001533042" description="ABC transporter substrate-binding protein" evidence="6">
    <location>
        <begin position="24"/>
        <end position="347"/>
    </location>
</feature>
<accession>A0A024HAL5</accession>
<dbReference type="PATRIC" id="fig|1301098.3.peg.182"/>
<evidence type="ECO:0000256" key="3">
    <source>
        <dbReference type="ARBA" id="ARBA00022448"/>
    </source>
</evidence>
<dbReference type="OrthoDB" id="7053620at2"/>
<keyword evidence="4 6" id="KW-0732">Signal</keyword>
<dbReference type="CDD" id="cd13589">
    <property type="entry name" value="PBP2_polyamine_RpCGA009"/>
    <property type="match status" value="1"/>
</dbReference>
<reference evidence="7 8" key="2">
    <citation type="submission" date="2014-05" db="EMBL/GenBank/DDBJ databases">
        <title>Genome sequence of the 3-chlorobenzoate degrading bacterium Pseudomonas knackmussii B13 shows multiple evidence for horizontal gene transfer.</title>
        <authorList>
            <person name="Miyazaki R."/>
            <person name="Bertelli C."/>
            <person name="Falquet L."/>
            <person name="Robinson-Rechavi M."/>
            <person name="Gharib W."/>
            <person name="Roy S."/>
            <person name="Van der Meer J.R."/>
        </authorList>
    </citation>
    <scope>NUCLEOTIDE SEQUENCE [LARGE SCALE GENOMIC DNA]</scope>
    <source>
        <strain evidence="7 8">B13</strain>
    </source>
</reference>
<dbReference type="InterPro" id="IPR006059">
    <property type="entry name" value="SBP"/>
</dbReference>
<dbReference type="PANTHER" id="PTHR30006">
    <property type="entry name" value="THIAMINE-BINDING PERIPLASMIC PROTEIN-RELATED"/>
    <property type="match status" value="1"/>
</dbReference>
<keyword evidence="3" id="KW-0813">Transport</keyword>
<evidence type="ECO:0000313" key="7">
    <source>
        <dbReference type="EMBL" id="CDF81557.1"/>
    </source>
</evidence>
<evidence type="ECO:0000256" key="4">
    <source>
        <dbReference type="ARBA" id="ARBA00022729"/>
    </source>
</evidence>
<dbReference type="GO" id="GO:0030976">
    <property type="term" value="F:thiamine pyrophosphate binding"/>
    <property type="evidence" value="ECO:0007669"/>
    <property type="project" value="TreeGrafter"/>
</dbReference>
<organism evidence="7 8">
    <name type="scientific">Pseudomonas knackmussii (strain DSM 6978 / CCUG 54928 / LMG 23759 / B13)</name>
    <dbReference type="NCBI Taxonomy" id="1301098"/>
    <lineage>
        <taxon>Bacteria</taxon>
        <taxon>Pseudomonadati</taxon>
        <taxon>Pseudomonadota</taxon>
        <taxon>Gammaproteobacteria</taxon>
        <taxon>Pseudomonadales</taxon>
        <taxon>Pseudomonadaceae</taxon>
        <taxon>Pseudomonas</taxon>
    </lineage>
</organism>
<keyword evidence="8" id="KW-1185">Reference proteome</keyword>
<dbReference type="STRING" id="1301098.PKB_0178"/>
<gene>
    <name evidence="7" type="ORF">PKB_0178</name>
</gene>
<evidence type="ECO:0008006" key="9">
    <source>
        <dbReference type="Google" id="ProtNLM"/>
    </source>
</evidence>
<name>A0A024HAL5_PSEKB</name>
<comment type="similarity">
    <text evidence="2">Belongs to the bacterial solute-binding protein 1 family.</text>
</comment>
<proteinExistence type="inferred from homology"/>
<evidence type="ECO:0000256" key="5">
    <source>
        <dbReference type="ARBA" id="ARBA00022764"/>
    </source>
</evidence>
<evidence type="ECO:0000256" key="1">
    <source>
        <dbReference type="ARBA" id="ARBA00004418"/>
    </source>
</evidence>
<dbReference type="KEGG" id="pkc:PKB_0178"/>
<dbReference type="eggNOG" id="COG0687">
    <property type="taxonomic scope" value="Bacteria"/>
</dbReference>
<dbReference type="SUPFAM" id="SSF53850">
    <property type="entry name" value="Periplasmic binding protein-like II"/>
    <property type="match status" value="1"/>
</dbReference>